<keyword evidence="1" id="KW-0732">Signal</keyword>
<dbReference type="PANTHER" id="PTHR45815">
    <property type="entry name" value="PROTEIN DISULFIDE-ISOMERASE A6"/>
    <property type="match status" value="1"/>
</dbReference>
<dbReference type="AlphaFoldDB" id="A0A9R1WMI2"/>
<name>A0A9R1WMI2_LACSA</name>
<feature type="signal peptide" evidence="1">
    <location>
        <begin position="1"/>
        <end position="27"/>
    </location>
</feature>
<dbReference type="InterPro" id="IPR036249">
    <property type="entry name" value="Thioredoxin-like_sf"/>
</dbReference>
<dbReference type="Proteomes" id="UP000235145">
    <property type="component" value="Unassembled WGS sequence"/>
</dbReference>
<sequence>MNRSTNVLILISFFFLSFTSNLNLVDAAPEQLNQKNFDEKVMKSKDVWFIMFGLPTCGTQKAFLPEWEAFSKLVDGKIKLGEVNVAENYDLYVQYKIKSYPTIITFAADKSKGAFEYTGTRTAQKMEEAANLKLEGKGY</sequence>
<evidence type="ECO:0000313" key="4">
    <source>
        <dbReference type="Proteomes" id="UP000235145"/>
    </source>
</evidence>
<comment type="caution">
    <text evidence="3">The sequence shown here is derived from an EMBL/GenBank/DDBJ whole genome shotgun (WGS) entry which is preliminary data.</text>
</comment>
<feature type="domain" description="Thioredoxin" evidence="2">
    <location>
        <begin position="22"/>
        <end position="135"/>
    </location>
</feature>
<dbReference type="Gene3D" id="3.40.30.10">
    <property type="entry name" value="Glutaredoxin"/>
    <property type="match status" value="1"/>
</dbReference>
<dbReference type="Gramene" id="rna-gnl|WGS:NBSK|LSAT_9X105121_mrna">
    <property type="protein sequence ID" value="cds-PLY90963.1"/>
    <property type="gene ID" value="gene-LSAT_9X105121"/>
</dbReference>
<reference evidence="3 4" key="1">
    <citation type="journal article" date="2017" name="Nat. Commun.">
        <title>Genome assembly with in vitro proximity ligation data and whole-genome triplication in lettuce.</title>
        <authorList>
            <person name="Reyes-Chin-Wo S."/>
            <person name="Wang Z."/>
            <person name="Yang X."/>
            <person name="Kozik A."/>
            <person name="Arikit S."/>
            <person name="Song C."/>
            <person name="Xia L."/>
            <person name="Froenicke L."/>
            <person name="Lavelle D.O."/>
            <person name="Truco M.J."/>
            <person name="Xia R."/>
            <person name="Zhu S."/>
            <person name="Xu C."/>
            <person name="Xu H."/>
            <person name="Xu X."/>
            <person name="Cox K."/>
            <person name="Korf I."/>
            <person name="Meyers B.C."/>
            <person name="Michelmore R.W."/>
        </authorList>
    </citation>
    <scope>NUCLEOTIDE SEQUENCE [LARGE SCALE GENOMIC DNA]</scope>
    <source>
        <strain evidence="4">cv. Salinas</strain>
        <tissue evidence="3">Seedlings</tissue>
    </source>
</reference>
<dbReference type="OrthoDB" id="1607853at2759"/>
<dbReference type="PROSITE" id="PS51352">
    <property type="entry name" value="THIOREDOXIN_2"/>
    <property type="match status" value="1"/>
</dbReference>
<keyword evidence="4" id="KW-1185">Reference proteome</keyword>
<dbReference type="EMBL" id="NBSK02000009">
    <property type="protein sequence ID" value="KAJ0185320.1"/>
    <property type="molecule type" value="Genomic_DNA"/>
</dbReference>
<protein>
    <recommendedName>
        <fullName evidence="2">Thioredoxin domain-containing protein</fullName>
    </recommendedName>
</protein>
<gene>
    <name evidence="3" type="ORF">LSAT_V11C900498440</name>
</gene>
<dbReference type="InterPro" id="IPR013766">
    <property type="entry name" value="Thioredoxin_domain"/>
</dbReference>
<dbReference type="SUPFAM" id="SSF52833">
    <property type="entry name" value="Thioredoxin-like"/>
    <property type="match status" value="1"/>
</dbReference>
<evidence type="ECO:0000259" key="2">
    <source>
        <dbReference type="PROSITE" id="PS51352"/>
    </source>
</evidence>
<organism evidence="3 4">
    <name type="scientific">Lactuca sativa</name>
    <name type="common">Garden lettuce</name>
    <dbReference type="NCBI Taxonomy" id="4236"/>
    <lineage>
        <taxon>Eukaryota</taxon>
        <taxon>Viridiplantae</taxon>
        <taxon>Streptophyta</taxon>
        <taxon>Embryophyta</taxon>
        <taxon>Tracheophyta</taxon>
        <taxon>Spermatophyta</taxon>
        <taxon>Magnoliopsida</taxon>
        <taxon>eudicotyledons</taxon>
        <taxon>Gunneridae</taxon>
        <taxon>Pentapetalae</taxon>
        <taxon>asterids</taxon>
        <taxon>campanulids</taxon>
        <taxon>Asterales</taxon>
        <taxon>Asteraceae</taxon>
        <taxon>Cichorioideae</taxon>
        <taxon>Cichorieae</taxon>
        <taxon>Lactucinae</taxon>
        <taxon>Lactuca</taxon>
    </lineage>
</organism>
<feature type="chain" id="PRO_5040462046" description="Thioredoxin domain-containing protein" evidence="1">
    <location>
        <begin position="28"/>
        <end position="139"/>
    </location>
</feature>
<evidence type="ECO:0000256" key="1">
    <source>
        <dbReference type="SAM" id="SignalP"/>
    </source>
</evidence>
<dbReference type="PANTHER" id="PTHR45815:SF3">
    <property type="entry name" value="PROTEIN DISULFIDE-ISOMERASE A6"/>
    <property type="match status" value="1"/>
</dbReference>
<proteinExistence type="predicted"/>
<accession>A0A9R1WMI2</accession>
<dbReference type="Pfam" id="PF00085">
    <property type="entry name" value="Thioredoxin"/>
    <property type="match status" value="1"/>
</dbReference>
<evidence type="ECO:0000313" key="3">
    <source>
        <dbReference type="EMBL" id="KAJ0185320.1"/>
    </source>
</evidence>